<evidence type="ECO:0000256" key="2">
    <source>
        <dbReference type="PROSITE-ProRule" id="PRU00335"/>
    </source>
</evidence>
<dbReference type="STRING" id="1528099.AL705_05200"/>
<dbReference type="Pfam" id="PF00440">
    <property type="entry name" value="TetR_N"/>
    <property type="match status" value="1"/>
</dbReference>
<feature type="domain" description="HTH tetR-type" evidence="3">
    <location>
        <begin position="14"/>
        <end position="74"/>
    </location>
</feature>
<keyword evidence="7" id="KW-1185">Reference proteome</keyword>
<dbReference type="EMBL" id="LR584267">
    <property type="protein sequence ID" value="VHO00888.1"/>
    <property type="molecule type" value="Genomic_DNA"/>
</dbReference>
<proteinExistence type="predicted"/>
<gene>
    <name evidence="4" type="ORF">AL705_05200</name>
    <name evidence="5" type="ORF">LC603019_01022</name>
</gene>
<dbReference type="Proteomes" id="UP000324288">
    <property type="component" value="Chromosome"/>
</dbReference>
<keyword evidence="1 2" id="KW-0238">DNA-binding</keyword>
<evidence type="ECO:0000313" key="5">
    <source>
        <dbReference type="EMBL" id="VHO00888.1"/>
    </source>
</evidence>
<reference evidence="4" key="2">
    <citation type="journal article" date="2016" name="Int. J. Syst. Evol. Microbiol.">
        <title>Lawsonella clevelandensis gen. nov., sp. nov., a new member of the suborder Corynebacterineae isolated from human abscesses.</title>
        <authorList>
            <person name="Bell M.E."/>
            <person name="Bernard K.A."/>
            <person name="Harrington S.M."/>
            <person name="Patel N.B."/>
            <person name="Tucker T.A."/>
            <person name="Metcalfe M.G."/>
            <person name="McQuiston J.R."/>
        </authorList>
    </citation>
    <scope>NUCLEOTIDE SEQUENCE</scope>
    <source>
        <strain evidence="4">X1698</strain>
    </source>
</reference>
<sequence length="219" mass="23787">MPRIAAKTVKEHRENIETALVDAAEEILRNEPGTELTAAAIAKRAGIARNSIYRYVTSVNDLRRLVIERYMPGWMGAVNAATAGIEDPREWLTAWLTVNLEQAVASDHGWMRTIVVNAENPGRRSPNVNATIDNRNSFTRAGVDVDDVHARANSNLADVWEKLAPGHGSIYTSLTMAQLGVGFRALEAGGRLAEVRPIIVRSVLAMIPSESADSSAADC</sequence>
<evidence type="ECO:0000313" key="7">
    <source>
        <dbReference type="Proteomes" id="UP000324288"/>
    </source>
</evidence>
<dbReference type="InterPro" id="IPR001647">
    <property type="entry name" value="HTH_TetR"/>
</dbReference>
<dbReference type="Proteomes" id="UP000068137">
    <property type="component" value="Chromosome"/>
</dbReference>
<evidence type="ECO:0000313" key="6">
    <source>
        <dbReference type="Proteomes" id="UP000068137"/>
    </source>
</evidence>
<dbReference type="SUPFAM" id="SSF46689">
    <property type="entry name" value="Homeodomain-like"/>
    <property type="match status" value="1"/>
</dbReference>
<dbReference type="GO" id="GO:0003677">
    <property type="term" value="F:DNA binding"/>
    <property type="evidence" value="ECO:0007669"/>
    <property type="project" value="UniProtKB-UniRule"/>
</dbReference>
<reference evidence="4 6" key="1">
    <citation type="journal article" date="2015" name="Genome Announc.">
        <title>Complete Genome Sequences for Two Strains of a Novel Fastidious, Partially Acid-Fast, Gram-Positive Corynebacterineae Bacterium, Derived from Human Clinical Samples.</title>
        <authorList>
            <person name="Nicholson A.C."/>
            <person name="Bell M."/>
            <person name="Humrighouse B.W."/>
            <person name="McQuiston J.R."/>
        </authorList>
    </citation>
    <scope>NUCLEOTIDE SEQUENCE [LARGE SCALE GENOMIC DNA]</scope>
    <source>
        <strain evidence="4 6">X1698</strain>
    </source>
</reference>
<dbReference type="RefSeq" id="WP_053962110.1">
    <property type="nucleotide sequence ID" value="NZ_CP009312.1"/>
</dbReference>
<accession>A0A0M5KZM4</accession>
<dbReference type="InterPro" id="IPR009057">
    <property type="entry name" value="Homeodomain-like_sf"/>
</dbReference>
<dbReference type="AlphaFoldDB" id="A0A0M5KZM4"/>
<dbReference type="KEGG" id="cbq:AL705_05200"/>
<protein>
    <recommendedName>
        <fullName evidence="3">HTH tetR-type domain-containing protein</fullName>
    </recommendedName>
</protein>
<dbReference type="Gene3D" id="1.10.357.10">
    <property type="entry name" value="Tetracycline Repressor, domain 2"/>
    <property type="match status" value="1"/>
</dbReference>
<dbReference type="EMBL" id="CP012390">
    <property type="protein sequence ID" value="ALE19097.1"/>
    <property type="molecule type" value="Genomic_DNA"/>
</dbReference>
<evidence type="ECO:0000313" key="4">
    <source>
        <dbReference type="EMBL" id="ALE19097.1"/>
    </source>
</evidence>
<feature type="DNA-binding region" description="H-T-H motif" evidence="2">
    <location>
        <begin position="37"/>
        <end position="56"/>
    </location>
</feature>
<dbReference type="GeneID" id="84894945"/>
<dbReference type="PATRIC" id="fig|1528099.3.peg.1023"/>
<organism evidence="4 6">
    <name type="scientific">Lawsonella clevelandensis</name>
    <dbReference type="NCBI Taxonomy" id="1528099"/>
    <lineage>
        <taxon>Bacteria</taxon>
        <taxon>Bacillati</taxon>
        <taxon>Actinomycetota</taxon>
        <taxon>Actinomycetes</taxon>
        <taxon>Mycobacteriales</taxon>
        <taxon>Lawsonellaceae</taxon>
        <taxon>Lawsonella</taxon>
    </lineage>
</organism>
<evidence type="ECO:0000259" key="3">
    <source>
        <dbReference type="PROSITE" id="PS50977"/>
    </source>
</evidence>
<dbReference type="PROSITE" id="PS50977">
    <property type="entry name" value="HTH_TETR_2"/>
    <property type="match status" value="1"/>
</dbReference>
<reference evidence="5 7" key="3">
    <citation type="submission" date="2019-04" db="EMBL/GenBank/DDBJ databases">
        <authorList>
            <person name="Seth-Smith MB H."/>
            <person name="Seth-Smith H."/>
        </authorList>
    </citation>
    <scope>NUCLEOTIDE SEQUENCE [LARGE SCALE GENOMIC DNA]</scope>
    <source>
        <strain evidence="5">USB-603019</strain>
    </source>
</reference>
<evidence type="ECO:0000256" key="1">
    <source>
        <dbReference type="ARBA" id="ARBA00023125"/>
    </source>
</evidence>
<name>A0A0M5KZM4_9ACTN</name>
<dbReference type="OrthoDB" id="4709704at2"/>